<protein>
    <submittedName>
        <fullName evidence="2">Uncharacterized protein</fullName>
    </submittedName>
</protein>
<name>F4RHM9_MELLP</name>
<dbReference type="AlphaFoldDB" id="F4RHM9"/>
<dbReference type="InParanoid" id="F4RHM9"/>
<dbReference type="RefSeq" id="XP_007408619.1">
    <property type="nucleotide sequence ID" value="XM_007408557.1"/>
</dbReference>
<dbReference type="Proteomes" id="UP000001072">
    <property type="component" value="Unassembled WGS sequence"/>
</dbReference>
<dbReference type="VEuPathDB" id="FungiDB:MELLADRAFT_105295"/>
<evidence type="ECO:0000313" key="3">
    <source>
        <dbReference type="Proteomes" id="UP000001072"/>
    </source>
</evidence>
<dbReference type="HOGENOM" id="CLU_1603097_0_0_1"/>
<proteinExistence type="predicted"/>
<evidence type="ECO:0000313" key="2">
    <source>
        <dbReference type="EMBL" id="EGG07854.1"/>
    </source>
</evidence>
<dbReference type="GeneID" id="18922562"/>
<feature type="compositionally biased region" description="Low complexity" evidence="1">
    <location>
        <begin position="10"/>
        <end position="27"/>
    </location>
</feature>
<dbReference type="EMBL" id="GL883102">
    <property type="protein sequence ID" value="EGG07854.1"/>
    <property type="molecule type" value="Genomic_DNA"/>
</dbReference>
<dbReference type="KEGG" id="mlr:MELLADRAFT_105295"/>
<feature type="region of interest" description="Disordered" evidence="1">
    <location>
        <begin position="1"/>
        <end position="27"/>
    </location>
</feature>
<reference evidence="3" key="1">
    <citation type="journal article" date="2011" name="Proc. Natl. Acad. Sci. U.S.A.">
        <title>Obligate biotrophy features unraveled by the genomic analysis of rust fungi.</title>
        <authorList>
            <person name="Duplessis S."/>
            <person name="Cuomo C.A."/>
            <person name="Lin Y.-C."/>
            <person name="Aerts A."/>
            <person name="Tisserant E."/>
            <person name="Veneault-Fourrey C."/>
            <person name="Joly D.L."/>
            <person name="Hacquard S."/>
            <person name="Amselem J."/>
            <person name="Cantarel B.L."/>
            <person name="Chiu R."/>
            <person name="Coutinho P.M."/>
            <person name="Feau N."/>
            <person name="Field M."/>
            <person name="Frey P."/>
            <person name="Gelhaye E."/>
            <person name="Goldberg J."/>
            <person name="Grabherr M.G."/>
            <person name="Kodira C.D."/>
            <person name="Kohler A."/>
            <person name="Kuees U."/>
            <person name="Lindquist E.A."/>
            <person name="Lucas S.M."/>
            <person name="Mago R."/>
            <person name="Mauceli E."/>
            <person name="Morin E."/>
            <person name="Murat C."/>
            <person name="Pangilinan J.L."/>
            <person name="Park R."/>
            <person name="Pearson M."/>
            <person name="Quesneville H."/>
            <person name="Rouhier N."/>
            <person name="Sakthikumar S."/>
            <person name="Salamov A.A."/>
            <person name="Schmutz J."/>
            <person name="Selles B."/>
            <person name="Shapiro H."/>
            <person name="Tanguay P."/>
            <person name="Tuskan G.A."/>
            <person name="Henrissat B."/>
            <person name="Van de Peer Y."/>
            <person name="Rouze P."/>
            <person name="Ellis J.G."/>
            <person name="Dodds P.N."/>
            <person name="Schein J.E."/>
            <person name="Zhong S."/>
            <person name="Hamelin R.C."/>
            <person name="Grigoriev I.V."/>
            <person name="Szabo L.J."/>
            <person name="Martin F."/>
        </authorList>
    </citation>
    <scope>NUCLEOTIDE SEQUENCE [LARGE SCALE GENOMIC DNA]</scope>
    <source>
        <strain evidence="3">98AG31 / pathotype 3-4-7</strain>
    </source>
</reference>
<keyword evidence="3" id="KW-1185">Reference proteome</keyword>
<sequence length="166" mass="17997">MARSYSSPTQVQQRSSSGQPPSRQIPSVIVPYNPNAMQVDVNALQTRQIPSRPSRVGMNYYRNLCQERAVCYKCLKAYDSSHQTAEGRPAGCPNPGASVVAMDAFVANVQRESLSTQSVSAVNTSVGSVRRPLTHQINPPRGSTIRSPVVNPVLSLKISMKISVTV</sequence>
<organism evidence="3">
    <name type="scientific">Melampsora larici-populina (strain 98AG31 / pathotype 3-4-7)</name>
    <name type="common">Poplar leaf rust fungus</name>
    <dbReference type="NCBI Taxonomy" id="747676"/>
    <lineage>
        <taxon>Eukaryota</taxon>
        <taxon>Fungi</taxon>
        <taxon>Dikarya</taxon>
        <taxon>Basidiomycota</taxon>
        <taxon>Pucciniomycotina</taxon>
        <taxon>Pucciniomycetes</taxon>
        <taxon>Pucciniales</taxon>
        <taxon>Melampsoraceae</taxon>
        <taxon>Melampsora</taxon>
    </lineage>
</organism>
<gene>
    <name evidence="2" type="ORF">MELLADRAFT_105295</name>
</gene>
<accession>F4RHM9</accession>
<evidence type="ECO:0000256" key="1">
    <source>
        <dbReference type="SAM" id="MobiDB-lite"/>
    </source>
</evidence>